<name>A0ACB9T0J7_HOLOL</name>
<protein>
    <submittedName>
        <fullName evidence="1">Ubiquitin specific proteinase</fullName>
    </submittedName>
</protein>
<dbReference type="Proteomes" id="UP001056778">
    <property type="component" value="Chromosome 6"/>
</dbReference>
<keyword evidence="2" id="KW-1185">Reference proteome</keyword>
<sequence length="1754" mass="197916">MIKFKYRKPQSQHNCAKDNVAAMQKQNPIVTNNCNSDSTSGVLDKETKNKLKELFSQLQFSHETALPPDALRRALAESFFDQQRFQLGFMDDAAECFENILLRIHMHIAHDEAEDMCNARHCIPHQKFAMTLVEQSVCGACGATSEPLSFTQMVHYVSASALTTQVRQNLSSNRIQTTVDTFGQLLKKAGSMGDIRDCPSSCGAKIQICRTLMNRPEIVSIGIVWDSERPTLEHIMDVFATVGTTLRLGDVFHTVVDNRWSDVTSHTLVGVVTYYGKHYSTFFFHTKLRVWIYFDDATVREIGPRWEQVVEKCRRGRYQPLLLLYAVPSGTPISTENAPKQVTSFYNERQPTKNTEVNVQSVLRRSVTPSPEKPNIGSTRRAITPNPDSTLAQKPPLPRLYNEYQNLSIIQDNLYGRSPNLTQNTSVDVVDGDMTRESEYITRKSLENPMQNTHKQISVHRTPSNGSSSGVESFNMPEHLNLSRRRDSGNWSGDRNSASSSSSTTMENPYLYLVGKVPHAGTGSVPGSPTRIKADNSSPNGIYDAGYDSYSLSSNDSSTMTTIQHLMKMGHLAKIPEDYSNVAEKPQLNCDALCNEADELLMKSRHFEDEHDLVLALALCNAAATKARAAMNAPYNNPQTLTLARMKHNTCIMRARSLHRRMTQTQVATTKENPPEIRHTREGSSGGSGRHSRQNSRDKGGQHSRQNSRENEQKPTQQQAQMQTQNKNIEIYATLPKKKDALKNKISNINIVEDEEYVLYDKPPQRETRTLFSKSSKNKDSKIREKRSRSEDRNKISRDFSIAPEILLNGKDTLKREKAKEEKEEKKDKDGKPGKKQHKIRRKLLMGGLIKRKNRSMPDLTETNDNEAAKEKPVSSVDDSNIGIKGENINSMCGYLSEGHLEFAGAPNTNPNLERSKLMRKSFHGSAGKVLTVAKVPPPPPLRTTSQLSTSKLAGVEVVVDEKMLPHLIEGNQNYYQQNHYNPYELDGISHQYNNIEAVSLPYCNIYDNNDALIYQTREAVMNQMNTVITQAEVHQVQSPIKQEIYSNRQEPLPPPVDNGVDEVDCMPCHSLQHLDLPPYPSPASSVVHSRQPSEEFPPPPPPLDLSSLDEHLVDNRQNTSSLLLELQSKRQEILSQDDCGSRSLEQSTVRSSGETWLRELQAKQAALRNKRSANNSSTDSLNSSKEQQILDSNRNSNKTSVKDLASRFENIQLIPQDSSVQHQNNINGEHSGVAQNIKQLEQNYVQASFNNLATYRDNKADNTIQTGVLSLKKREDIDAIEQLIDPKQNPPIDNLNLSAKLDLIDDRKYKSKKKSVSFCDQVILVATAEEQEDDSYIPNPILERVLRTAMNKPETTGAKQDVMMMARQPETAITSKDQNQVGKEEFLNQTGLNGIGHDQNLNPISVRQNSLDNLLTARPLGPRDAEYSNNIENRYQQDYSRGGAQLYGGSTPQIMQHRQSPYQGCYQGQNYNNVQNRAYQPIQQQYYNYPPDYQYSSSPRTPQIRQSPMPVQQFYNNPPNSTYHPIYQHPPSPSPSTQSYVVANQPTYGQQNIHNRTPPVAVYSYSQPCQRVAEYCPQTNCNQQTCVIPQYQRVISREDQLQQNPNSLYQRVPSTDQINHYTAQYARQPQQQPPQNPQDFIHQNSVYQRVPDPNSSYHHYPQSGKYSPYQQVLPPKQPLQLKKTVSFEPGTKGGAESPTPKAVVTPIIVNNSSGTNAVGAKTKCNLCRKKHVTPPNLYCTDCEFYMSRFKPKT</sequence>
<gene>
    <name evidence="1" type="ORF">MML48_6g00016578</name>
</gene>
<accession>A0ACB9T0J7</accession>
<evidence type="ECO:0000313" key="1">
    <source>
        <dbReference type="EMBL" id="KAI4460348.1"/>
    </source>
</evidence>
<organism evidence="1 2">
    <name type="scientific">Holotrichia oblita</name>
    <name type="common">Chafer beetle</name>
    <dbReference type="NCBI Taxonomy" id="644536"/>
    <lineage>
        <taxon>Eukaryota</taxon>
        <taxon>Metazoa</taxon>
        <taxon>Ecdysozoa</taxon>
        <taxon>Arthropoda</taxon>
        <taxon>Hexapoda</taxon>
        <taxon>Insecta</taxon>
        <taxon>Pterygota</taxon>
        <taxon>Neoptera</taxon>
        <taxon>Endopterygota</taxon>
        <taxon>Coleoptera</taxon>
        <taxon>Polyphaga</taxon>
        <taxon>Scarabaeiformia</taxon>
        <taxon>Scarabaeidae</taxon>
        <taxon>Melolonthinae</taxon>
        <taxon>Holotrichia</taxon>
    </lineage>
</organism>
<proteinExistence type="predicted"/>
<comment type="caution">
    <text evidence="1">The sequence shown here is derived from an EMBL/GenBank/DDBJ whole genome shotgun (WGS) entry which is preliminary data.</text>
</comment>
<dbReference type="EMBL" id="CM043020">
    <property type="protein sequence ID" value="KAI4460348.1"/>
    <property type="molecule type" value="Genomic_DNA"/>
</dbReference>
<reference evidence="1" key="1">
    <citation type="submission" date="2022-04" db="EMBL/GenBank/DDBJ databases">
        <title>Chromosome-scale genome assembly of Holotrichia oblita Faldermann.</title>
        <authorList>
            <person name="Rongchong L."/>
        </authorList>
    </citation>
    <scope>NUCLEOTIDE SEQUENCE</scope>
    <source>
        <strain evidence="1">81SQS9</strain>
    </source>
</reference>
<evidence type="ECO:0000313" key="2">
    <source>
        <dbReference type="Proteomes" id="UP001056778"/>
    </source>
</evidence>